<sequence>MSTALEHETVLTLPAVAPFSFARTLGFVCGFAPTRGQQEAGDGRLVAALRAEGRTVLATVTSAEDADGAGAAGVRVALRADRPVPDEVADAAADRITSWLSLDDDLTGFYALARDDASFWPVVERLYGYHQVRFPSPWENVVWAILTQRTPMPVAQRAKQALTEHVGNAIVADGRTWWAFPDAAQVAALDPAVLRDLVGNDRKATYLHASAQRWTALDERELRSAPYDSVRELLLGLPGIGPWSASFVLIRGLGRMEEVSPDREMLRAASRAYGVAVGEADLARLAERYGVWAGYWAHYLRAGS</sequence>
<dbReference type="RefSeq" id="WP_183296907.1">
    <property type="nucleotide sequence ID" value="NZ_JACHVX010000004.1"/>
</dbReference>
<dbReference type="Proteomes" id="UP000518206">
    <property type="component" value="Unassembled WGS sequence"/>
</dbReference>
<organism evidence="6 7">
    <name type="scientific">Cellulomonas cellasea</name>
    <dbReference type="NCBI Taxonomy" id="43670"/>
    <lineage>
        <taxon>Bacteria</taxon>
        <taxon>Bacillati</taxon>
        <taxon>Actinomycetota</taxon>
        <taxon>Actinomycetes</taxon>
        <taxon>Micrococcales</taxon>
        <taxon>Cellulomonadaceae</taxon>
        <taxon>Cellulomonas</taxon>
    </lineage>
</organism>
<evidence type="ECO:0000256" key="2">
    <source>
        <dbReference type="ARBA" id="ARBA00012000"/>
    </source>
</evidence>
<dbReference type="InterPro" id="IPR011257">
    <property type="entry name" value="DNA_glycosylase"/>
</dbReference>
<evidence type="ECO:0000256" key="4">
    <source>
        <dbReference type="ARBA" id="ARBA00023204"/>
    </source>
</evidence>
<dbReference type="InterPro" id="IPR003265">
    <property type="entry name" value="HhH-GPD_domain"/>
</dbReference>
<keyword evidence="4" id="KW-0234">DNA repair</keyword>
<dbReference type="Gene3D" id="1.10.340.30">
    <property type="entry name" value="Hypothetical protein, domain 2"/>
    <property type="match status" value="1"/>
</dbReference>
<keyword evidence="3" id="KW-0227">DNA damage</keyword>
<evidence type="ECO:0000313" key="6">
    <source>
        <dbReference type="EMBL" id="MBB2924123.1"/>
    </source>
</evidence>
<dbReference type="InterPro" id="IPR051912">
    <property type="entry name" value="Alkylbase_DNA_Glycosylase/TA"/>
</dbReference>
<dbReference type="GO" id="GO:0006307">
    <property type="term" value="P:DNA alkylation repair"/>
    <property type="evidence" value="ECO:0007669"/>
    <property type="project" value="TreeGrafter"/>
</dbReference>
<evidence type="ECO:0000259" key="5">
    <source>
        <dbReference type="SMART" id="SM00478"/>
    </source>
</evidence>
<evidence type="ECO:0000313" key="7">
    <source>
        <dbReference type="Proteomes" id="UP000518206"/>
    </source>
</evidence>
<dbReference type="GO" id="GO:0043916">
    <property type="term" value="F:DNA-7-methylguanine glycosylase activity"/>
    <property type="evidence" value="ECO:0007669"/>
    <property type="project" value="TreeGrafter"/>
</dbReference>
<dbReference type="EC" id="3.2.2.21" evidence="2"/>
<evidence type="ECO:0000256" key="1">
    <source>
        <dbReference type="ARBA" id="ARBA00000086"/>
    </source>
</evidence>
<proteinExistence type="predicted"/>
<dbReference type="EMBL" id="JACHVX010000004">
    <property type="protein sequence ID" value="MBB2924123.1"/>
    <property type="molecule type" value="Genomic_DNA"/>
</dbReference>
<feature type="domain" description="HhH-GPD" evidence="5">
    <location>
        <begin position="146"/>
        <end position="302"/>
    </location>
</feature>
<dbReference type="SMART" id="SM00478">
    <property type="entry name" value="ENDO3c"/>
    <property type="match status" value="1"/>
</dbReference>
<dbReference type="Gene3D" id="3.30.310.20">
    <property type="entry name" value="DNA-3-methyladenine glycosylase AlkA, N-terminal domain"/>
    <property type="match status" value="1"/>
</dbReference>
<dbReference type="GO" id="GO:0032993">
    <property type="term" value="C:protein-DNA complex"/>
    <property type="evidence" value="ECO:0007669"/>
    <property type="project" value="TreeGrafter"/>
</dbReference>
<dbReference type="CDD" id="cd00056">
    <property type="entry name" value="ENDO3c"/>
    <property type="match status" value="1"/>
</dbReference>
<dbReference type="GO" id="GO:0006285">
    <property type="term" value="P:base-excision repair, AP site formation"/>
    <property type="evidence" value="ECO:0007669"/>
    <property type="project" value="TreeGrafter"/>
</dbReference>
<name>A0A7W4UIF6_9CELL</name>
<dbReference type="Pfam" id="PF00730">
    <property type="entry name" value="HhH-GPD"/>
    <property type="match status" value="1"/>
</dbReference>
<dbReference type="SUPFAM" id="SSF48150">
    <property type="entry name" value="DNA-glycosylase"/>
    <property type="match status" value="1"/>
</dbReference>
<accession>A0A7W4UIF6</accession>
<dbReference type="InterPro" id="IPR037046">
    <property type="entry name" value="AlkA_N_sf"/>
</dbReference>
<comment type="catalytic activity">
    <reaction evidence="1">
        <text>Hydrolysis of alkylated DNA, releasing 3-methyladenine, 3-methylguanine, 7-methylguanine and 7-methyladenine.</text>
        <dbReference type="EC" id="3.2.2.21"/>
    </reaction>
</comment>
<dbReference type="AlphaFoldDB" id="A0A7W4UIF6"/>
<reference evidence="6 7" key="1">
    <citation type="submission" date="2020-08" db="EMBL/GenBank/DDBJ databases">
        <title>The Agave Microbiome: Exploring the role of microbial communities in plant adaptations to desert environments.</title>
        <authorList>
            <person name="Partida-Martinez L.P."/>
        </authorList>
    </citation>
    <scope>NUCLEOTIDE SEQUENCE [LARGE SCALE GENOMIC DNA]</scope>
    <source>
        <strain evidence="6 7">RAS26</strain>
    </source>
</reference>
<dbReference type="GO" id="GO:0032131">
    <property type="term" value="F:alkylated DNA binding"/>
    <property type="evidence" value="ECO:0007669"/>
    <property type="project" value="TreeGrafter"/>
</dbReference>
<keyword evidence="6" id="KW-0378">Hydrolase</keyword>
<gene>
    <name evidence="6" type="ORF">FHR80_003051</name>
</gene>
<protein>
    <recommendedName>
        <fullName evidence="2">DNA-3-methyladenine glycosylase II</fullName>
        <ecNumber evidence="2">3.2.2.21</ecNumber>
    </recommendedName>
</protein>
<evidence type="ECO:0000256" key="3">
    <source>
        <dbReference type="ARBA" id="ARBA00022763"/>
    </source>
</evidence>
<comment type="caution">
    <text evidence="6">The sequence shown here is derived from an EMBL/GenBank/DDBJ whole genome shotgun (WGS) entry which is preliminary data.</text>
</comment>
<keyword evidence="6" id="KW-0326">Glycosidase</keyword>
<dbReference type="PANTHER" id="PTHR43003">
    <property type="entry name" value="DNA-3-METHYLADENINE GLYCOSYLASE"/>
    <property type="match status" value="1"/>
</dbReference>
<reference evidence="6 7" key="2">
    <citation type="submission" date="2020-08" db="EMBL/GenBank/DDBJ databases">
        <authorList>
            <person name="Partida-Martinez L."/>
            <person name="Huntemann M."/>
            <person name="Clum A."/>
            <person name="Wang J."/>
            <person name="Palaniappan K."/>
            <person name="Ritter S."/>
            <person name="Chen I.-M."/>
            <person name="Stamatis D."/>
            <person name="Reddy T."/>
            <person name="O'Malley R."/>
            <person name="Daum C."/>
            <person name="Shapiro N."/>
            <person name="Ivanova N."/>
            <person name="Kyrpides N."/>
            <person name="Woyke T."/>
        </authorList>
    </citation>
    <scope>NUCLEOTIDE SEQUENCE [LARGE SCALE GENOMIC DNA]</scope>
    <source>
        <strain evidence="6 7">RAS26</strain>
    </source>
</reference>
<dbReference type="GO" id="GO:0008725">
    <property type="term" value="F:DNA-3-methyladenine glycosylase activity"/>
    <property type="evidence" value="ECO:0007669"/>
    <property type="project" value="TreeGrafter"/>
</dbReference>
<dbReference type="PANTHER" id="PTHR43003:SF5">
    <property type="entry name" value="DNA-3-METHYLADENINE GLYCOSYLASE"/>
    <property type="match status" value="1"/>
</dbReference>